<sequence length="46" mass="5230">MGKSNPASSPDFRTLSIQLFLCTFADGIDRKAHERVFSIELEKPIY</sequence>
<gene>
    <name evidence="1" type="ORF">MGWOODY_XGa324</name>
</gene>
<dbReference type="EMBL" id="CZRL01000059">
    <property type="protein sequence ID" value="CUS51272.1"/>
    <property type="molecule type" value="Genomic_DNA"/>
</dbReference>
<evidence type="ECO:0000313" key="1">
    <source>
        <dbReference type="EMBL" id="CUS51272.1"/>
    </source>
</evidence>
<protein>
    <submittedName>
        <fullName evidence="1">Uncharacterized protein</fullName>
    </submittedName>
</protein>
<dbReference type="AlphaFoldDB" id="A0A160TTM8"/>
<name>A0A160TTM8_9ZZZZ</name>
<accession>A0A160TTM8</accession>
<organism evidence="1">
    <name type="scientific">hydrothermal vent metagenome</name>
    <dbReference type="NCBI Taxonomy" id="652676"/>
    <lineage>
        <taxon>unclassified sequences</taxon>
        <taxon>metagenomes</taxon>
        <taxon>ecological metagenomes</taxon>
    </lineage>
</organism>
<proteinExistence type="predicted"/>
<reference evidence="1" key="1">
    <citation type="submission" date="2015-10" db="EMBL/GenBank/DDBJ databases">
        <authorList>
            <person name="Gilbert D.G."/>
        </authorList>
    </citation>
    <scope>NUCLEOTIDE SEQUENCE</scope>
</reference>